<dbReference type="InterPro" id="IPR039299">
    <property type="entry name" value="SEOA"/>
</dbReference>
<organism evidence="2 3">
    <name type="scientific">Penstemon smallii</name>
    <dbReference type="NCBI Taxonomy" id="265156"/>
    <lineage>
        <taxon>Eukaryota</taxon>
        <taxon>Viridiplantae</taxon>
        <taxon>Streptophyta</taxon>
        <taxon>Embryophyta</taxon>
        <taxon>Tracheophyta</taxon>
        <taxon>Spermatophyta</taxon>
        <taxon>Magnoliopsida</taxon>
        <taxon>eudicotyledons</taxon>
        <taxon>Gunneridae</taxon>
        <taxon>Pentapetalae</taxon>
        <taxon>asterids</taxon>
        <taxon>lamiids</taxon>
        <taxon>Lamiales</taxon>
        <taxon>Plantaginaceae</taxon>
        <taxon>Cheloneae</taxon>
        <taxon>Penstemon</taxon>
    </lineage>
</organism>
<accession>A0ABD3S918</accession>
<evidence type="ECO:0000313" key="3">
    <source>
        <dbReference type="Proteomes" id="UP001634393"/>
    </source>
</evidence>
<keyword evidence="3" id="KW-1185">Reference proteome</keyword>
<feature type="domain" description="Sieve element occlusion N-terminal" evidence="1">
    <location>
        <begin position="34"/>
        <end position="250"/>
    </location>
</feature>
<dbReference type="AlphaFoldDB" id="A0ABD3S918"/>
<proteinExistence type="predicted"/>
<evidence type="ECO:0000313" key="2">
    <source>
        <dbReference type="EMBL" id="KAL3821000.1"/>
    </source>
</evidence>
<dbReference type="InterPro" id="IPR027942">
    <property type="entry name" value="SEO_N"/>
</dbReference>
<comment type="caution">
    <text evidence="2">The sequence shown here is derived from an EMBL/GenBank/DDBJ whole genome shotgun (WGS) entry which is preliminary data.</text>
</comment>
<dbReference type="PANTHER" id="PTHR33232:SF15">
    <property type="entry name" value="PROTEIN SIEVE ELEMENT OCCLUSION B-LIKE"/>
    <property type="match status" value="1"/>
</dbReference>
<reference evidence="2 3" key="1">
    <citation type="submission" date="2024-12" db="EMBL/GenBank/DDBJ databases">
        <title>The unique morphological basis and parallel evolutionary history of personate flowers in Penstemon.</title>
        <authorList>
            <person name="Depatie T.H."/>
            <person name="Wessinger C.A."/>
        </authorList>
    </citation>
    <scope>NUCLEOTIDE SEQUENCE [LARGE SCALE GENOMIC DNA]</scope>
    <source>
        <strain evidence="2">WTNN_2</strain>
        <tissue evidence="2">Leaf</tissue>
    </source>
</reference>
<dbReference type="Proteomes" id="UP001634393">
    <property type="component" value="Unassembled WGS sequence"/>
</dbReference>
<protein>
    <recommendedName>
        <fullName evidence="1">Sieve element occlusion N-terminal domain-containing protein</fullName>
    </recommendedName>
</protein>
<dbReference type="Pfam" id="PF14576">
    <property type="entry name" value="SEO_N"/>
    <property type="match status" value="1"/>
</dbReference>
<evidence type="ECO:0000259" key="1">
    <source>
        <dbReference type="Pfam" id="PF14576"/>
    </source>
</evidence>
<dbReference type="PANTHER" id="PTHR33232">
    <property type="entry name" value="PROTEIN SIEVE ELEMENT OCCLUSION B-LIKE"/>
    <property type="match status" value="1"/>
</dbReference>
<dbReference type="EMBL" id="JBJXBP010000007">
    <property type="protein sequence ID" value="KAL3821000.1"/>
    <property type="molecule type" value="Genomic_DNA"/>
</dbReference>
<gene>
    <name evidence="2" type="ORF">ACJIZ3_006905</name>
</gene>
<sequence>MSTNTMIIHGLDSDTLYVNKQEFLNLTGKMISLHNDDDETDLRNLLQLVRVIMDQPSSVPQPKEADKLQKTFSNSRLTGFIRPYANSILKQIGNKESKEKEEMAILEQHTNIPLTTQGILALVAFATMYGRFRLLKQQVAHGSSQLAKSIALLKQQPDTLVLGGGPNPNDEFNKWSESIDAIFKPTLDLADQILDMKSSQILQSEKNTLLHFTAILRILMTVVLCYSQVETVLIKHSRKEIPNHTWDIQIRINVLKEKRGAIERLLSKDSAHQPSPIVEAPRSVPQRSASFYNCWMKFGHLINTTSTIKSQKQIKSFNRTNSLPDTHLMFSEDVQGALLNKEPAYKEAM</sequence>
<name>A0ABD3S918_9LAMI</name>